<name>A0A3B3QMA4_9TELE</name>
<evidence type="ECO:0000313" key="2">
    <source>
        <dbReference type="Ensembl" id="ENSPKIP00000006984.1"/>
    </source>
</evidence>
<accession>A0A3B3QMA4</accession>
<feature type="region of interest" description="Disordered" evidence="1">
    <location>
        <begin position="46"/>
        <end position="95"/>
    </location>
</feature>
<dbReference type="Proteomes" id="UP000261540">
    <property type="component" value="Unplaced"/>
</dbReference>
<sequence length="127" mass="14392">SPTLTVLQPLVVGVQEEVLEAAGDVVICLCVLRGLTAARQHPLRVAGHAPQHRLRAGRHAPQHRLRAGRHAPQHRLRAGRHAPQHRLRVGRHAPQHRLRNKEIRLPTWQGNLRSCTTKQETRKVRAR</sequence>
<keyword evidence="3" id="KW-1185">Reference proteome</keyword>
<dbReference type="AlphaFoldDB" id="A0A3B3QMA4"/>
<reference evidence="2" key="2">
    <citation type="submission" date="2025-09" db="UniProtKB">
        <authorList>
            <consortium name="Ensembl"/>
        </authorList>
    </citation>
    <scope>IDENTIFICATION</scope>
</reference>
<protein>
    <submittedName>
        <fullName evidence="2">Uncharacterized protein</fullName>
    </submittedName>
</protein>
<proteinExistence type="predicted"/>
<feature type="compositionally biased region" description="Basic residues" evidence="1">
    <location>
        <begin position="50"/>
        <end position="95"/>
    </location>
</feature>
<evidence type="ECO:0000256" key="1">
    <source>
        <dbReference type="SAM" id="MobiDB-lite"/>
    </source>
</evidence>
<dbReference type="Ensembl" id="ENSPKIT00000031023.1">
    <property type="protein sequence ID" value="ENSPKIP00000006984.1"/>
    <property type="gene ID" value="ENSPKIG00000023051.1"/>
</dbReference>
<organism evidence="2 3">
    <name type="scientific">Paramormyrops kingsleyae</name>
    <dbReference type="NCBI Taxonomy" id="1676925"/>
    <lineage>
        <taxon>Eukaryota</taxon>
        <taxon>Metazoa</taxon>
        <taxon>Chordata</taxon>
        <taxon>Craniata</taxon>
        <taxon>Vertebrata</taxon>
        <taxon>Euteleostomi</taxon>
        <taxon>Actinopterygii</taxon>
        <taxon>Neopterygii</taxon>
        <taxon>Teleostei</taxon>
        <taxon>Osteoglossocephala</taxon>
        <taxon>Osteoglossomorpha</taxon>
        <taxon>Osteoglossiformes</taxon>
        <taxon>Mormyridae</taxon>
        <taxon>Paramormyrops</taxon>
    </lineage>
</organism>
<evidence type="ECO:0000313" key="3">
    <source>
        <dbReference type="Proteomes" id="UP000261540"/>
    </source>
</evidence>
<reference evidence="2" key="1">
    <citation type="submission" date="2025-08" db="UniProtKB">
        <authorList>
            <consortium name="Ensembl"/>
        </authorList>
    </citation>
    <scope>IDENTIFICATION</scope>
</reference>